<organism evidence="1 2">
    <name type="scientific">Frankia alni (strain DSM 45986 / CECT 9034 / ACN14a)</name>
    <dbReference type="NCBI Taxonomy" id="326424"/>
    <lineage>
        <taxon>Bacteria</taxon>
        <taxon>Bacillati</taxon>
        <taxon>Actinomycetota</taxon>
        <taxon>Actinomycetes</taxon>
        <taxon>Frankiales</taxon>
        <taxon>Frankiaceae</taxon>
        <taxon>Frankia</taxon>
    </lineage>
</organism>
<accession>Q0RKK3</accession>
<evidence type="ECO:0000313" key="1">
    <source>
        <dbReference type="EMBL" id="CAJ61955.1"/>
    </source>
</evidence>
<dbReference type="STRING" id="326424.FRAAL3311"/>
<protein>
    <submittedName>
        <fullName evidence="1">Uncharacterized protein</fullName>
    </submittedName>
</protein>
<evidence type="ECO:0000313" key="2">
    <source>
        <dbReference type="Proteomes" id="UP000000657"/>
    </source>
</evidence>
<dbReference type="Proteomes" id="UP000000657">
    <property type="component" value="Chromosome"/>
</dbReference>
<keyword evidence="2" id="KW-1185">Reference proteome</keyword>
<dbReference type="eggNOG" id="ENOG5031KD8">
    <property type="taxonomic scope" value="Bacteria"/>
</dbReference>
<dbReference type="HOGENOM" id="CLU_157317_0_0_11"/>
<dbReference type="EMBL" id="CT573213">
    <property type="protein sequence ID" value="CAJ61955.1"/>
    <property type="molecule type" value="Genomic_DNA"/>
</dbReference>
<gene>
    <name evidence="1" type="ordered locus">FRAAL3311</name>
</gene>
<reference evidence="1 2" key="1">
    <citation type="journal article" date="2007" name="Genome Res.">
        <title>Genome characteristics of facultatively symbiotic Frankia sp. strains reflect host range and host plant biogeography.</title>
        <authorList>
            <person name="Normand P."/>
            <person name="Lapierre P."/>
            <person name="Tisa L.S."/>
            <person name="Gogarten J.P."/>
            <person name="Alloisio N."/>
            <person name="Bagnarol E."/>
            <person name="Bassi C.A."/>
            <person name="Berry A.M."/>
            <person name="Bickhart D.M."/>
            <person name="Choisne N."/>
            <person name="Couloux A."/>
            <person name="Cournoyer B."/>
            <person name="Cruveiller S."/>
            <person name="Daubin V."/>
            <person name="Demange N."/>
            <person name="Francino M.P."/>
            <person name="Goltsman E."/>
            <person name="Huang Y."/>
            <person name="Kopp O.R."/>
            <person name="Labarre L."/>
            <person name="Lapidus A."/>
            <person name="Lavire C."/>
            <person name="Marechal J."/>
            <person name="Martinez M."/>
            <person name="Mastronunzio J.E."/>
            <person name="Mullin B.C."/>
            <person name="Niemann J."/>
            <person name="Pujic P."/>
            <person name="Rawnsley T."/>
            <person name="Rouy Z."/>
            <person name="Schenowitz C."/>
            <person name="Sellstedt A."/>
            <person name="Tavares F."/>
            <person name="Tomkins J.P."/>
            <person name="Vallenet D."/>
            <person name="Valverde C."/>
            <person name="Wall L.G."/>
            <person name="Wang Y."/>
            <person name="Medigue C."/>
            <person name="Benson D.R."/>
        </authorList>
    </citation>
    <scope>NUCLEOTIDE SEQUENCE [LARGE SCALE GENOMIC DNA]</scope>
    <source>
        <strain evidence="2">DSM 45986 / CECT 9034 / ACN14a</strain>
    </source>
</reference>
<dbReference type="KEGG" id="fal:FRAAL3311"/>
<proteinExistence type="predicted"/>
<dbReference type="AlphaFoldDB" id="Q0RKK3"/>
<sequence length="126" mass="13325">MSAPAHVVLDQTAMLALGGGNVAASRLVARADRGDDLYLYAPTCALVEADRARRGVAEHIASLPAVIVLDLDLPAALAVAREESWAAAHTRYAATPTPERIDGAAVATATPERWQDQPFDLINLAR</sequence>
<dbReference type="RefSeq" id="WP_011604458.1">
    <property type="nucleotide sequence ID" value="NC_008278.1"/>
</dbReference>
<name>Q0RKK3_FRAAA</name>